<dbReference type="PaxDb" id="2711-XP_006476169.1"/>
<evidence type="ECO:0000313" key="8">
    <source>
        <dbReference type="Proteomes" id="UP000027120"/>
    </source>
</evidence>
<dbReference type="GO" id="GO:1902074">
    <property type="term" value="P:response to salt"/>
    <property type="evidence" value="ECO:0000318"/>
    <property type="project" value="GO_Central"/>
</dbReference>
<evidence type="ECO:0000313" key="7">
    <source>
        <dbReference type="EMBL" id="KDO79677.1"/>
    </source>
</evidence>
<feature type="region of interest" description="Disordered" evidence="5">
    <location>
        <begin position="1"/>
        <end position="22"/>
    </location>
</feature>
<reference evidence="7 8" key="1">
    <citation type="submission" date="2014-04" db="EMBL/GenBank/DDBJ databases">
        <authorList>
            <consortium name="International Citrus Genome Consortium"/>
            <person name="Gmitter F."/>
            <person name="Chen C."/>
            <person name="Farmerie W."/>
            <person name="Harkins T."/>
            <person name="Desany B."/>
            <person name="Mohiuddin M."/>
            <person name="Kodira C."/>
            <person name="Borodovsky M."/>
            <person name="Lomsadze A."/>
            <person name="Burns P."/>
            <person name="Jenkins J."/>
            <person name="Prochnik S."/>
            <person name="Shu S."/>
            <person name="Chapman J."/>
            <person name="Pitluck S."/>
            <person name="Schmutz J."/>
            <person name="Rokhsar D."/>
        </authorList>
    </citation>
    <scope>NUCLEOTIDE SEQUENCE</scope>
</reference>
<keyword evidence="8" id="KW-1185">Reference proteome</keyword>
<keyword evidence="3" id="KW-0863">Zinc-finger</keyword>
<accession>A0A067GWA4</accession>
<feature type="zinc finger region" description="FLZ-type" evidence="4">
    <location>
        <begin position="330"/>
        <end position="373"/>
    </location>
</feature>
<feature type="domain" description="FLZ-type" evidence="6">
    <location>
        <begin position="330"/>
        <end position="373"/>
    </location>
</feature>
<dbReference type="EMBL" id="KK784877">
    <property type="protein sequence ID" value="KDO79677.1"/>
    <property type="molecule type" value="Genomic_DNA"/>
</dbReference>
<evidence type="ECO:0000256" key="5">
    <source>
        <dbReference type="SAM" id="MobiDB-lite"/>
    </source>
</evidence>
<dbReference type="PROSITE" id="PS51795">
    <property type="entry name" value="ZF_FLZ"/>
    <property type="match status" value="1"/>
</dbReference>
<dbReference type="Proteomes" id="UP000027120">
    <property type="component" value="Unassembled WGS sequence"/>
</dbReference>
<dbReference type="GO" id="GO:0008270">
    <property type="term" value="F:zinc ion binding"/>
    <property type="evidence" value="ECO:0007669"/>
    <property type="project" value="UniProtKB-KW"/>
</dbReference>
<proteinExistence type="inferred from homology"/>
<dbReference type="KEGG" id="cit:102623549"/>
<organism evidence="7 8">
    <name type="scientific">Citrus sinensis</name>
    <name type="common">Sweet orange</name>
    <name type="synonym">Citrus aurantium var. sinensis</name>
    <dbReference type="NCBI Taxonomy" id="2711"/>
    <lineage>
        <taxon>Eukaryota</taxon>
        <taxon>Viridiplantae</taxon>
        <taxon>Streptophyta</taxon>
        <taxon>Embryophyta</taxon>
        <taxon>Tracheophyta</taxon>
        <taxon>Spermatophyta</taxon>
        <taxon>Magnoliopsida</taxon>
        <taxon>eudicotyledons</taxon>
        <taxon>Gunneridae</taxon>
        <taxon>Pentapetalae</taxon>
        <taxon>rosids</taxon>
        <taxon>malvids</taxon>
        <taxon>Sapindales</taxon>
        <taxon>Rutaceae</taxon>
        <taxon>Aurantioideae</taxon>
        <taxon>Citrus</taxon>
    </lineage>
</organism>
<keyword evidence="2" id="KW-0479">Metal-binding</keyword>
<evidence type="ECO:0000259" key="6">
    <source>
        <dbReference type="PROSITE" id="PS51795"/>
    </source>
</evidence>
<dbReference type="PANTHER" id="PTHR46868">
    <property type="entry name" value="FCS-LIKE ZINC FINGER 11"/>
    <property type="match status" value="1"/>
</dbReference>
<dbReference type="GO" id="GO:0042594">
    <property type="term" value="P:response to starvation"/>
    <property type="evidence" value="ECO:0000318"/>
    <property type="project" value="GO_Central"/>
</dbReference>
<dbReference type="STRING" id="2711.A0A067GWA4"/>
<name>A0A067GWA4_CITSI</name>
<dbReference type="EMBL" id="KK784877">
    <property type="protein sequence ID" value="KDO79678.1"/>
    <property type="molecule type" value="Genomic_DNA"/>
</dbReference>
<dbReference type="AlphaFoldDB" id="A0A067GWA4"/>
<evidence type="ECO:0000256" key="4">
    <source>
        <dbReference type="PROSITE-ProRule" id="PRU01131"/>
    </source>
</evidence>
<dbReference type="Pfam" id="PF04570">
    <property type="entry name" value="zf-FLZ"/>
    <property type="match status" value="1"/>
</dbReference>
<gene>
    <name evidence="7" type="ORF">CISIN_1g015829mg</name>
</gene>
<evidence type="ECO:0000256" key="3">
    <source>
        <dbReference type="ARBA" id="ARBA00022771"/>
    </source>
</evidence>
<dbReference type="InterPro" id="IPR044585">
    <property type="entry name" value="FLZ10/11"/>
</dbReference>
<dbReference type="eggNOG" id="ENOG502QWBW">
    <property type="taxonomic scope" value="Eukaryota"/>
</dbReference>
<dbReference type="InterPro" id="IPR007650">
    <property type="entry name" value="Zf-FLZ_dom"/>
</dbReference>
<dbReference type="PANTHER" id="PTHR46868:SF3">
    <property type="entry name" value="FCS-LIKE ZINC FINGER 11"/>
    <property type="match status" value="1"/>
</dbReference>
<comment type="similarity">
    <text evidence="1">Belongs to the FLZ family.</text>
</comment>
<evidence type="ECO:0000256" key="2">
    <source>
        <dbReference type="ARBA" id="ARBA00022723"/>
    </source>
</evidence>
<keyword evidence="3" id="KW-0862">Zinc</keyword>
<evidence type="ECO:0000256" key="1">
    <source>
        <dbReference type="ARBA" id="ARBA00009374"/>
    </source>
</evidence>
<dbReference type="OrthoDB" id="685855at2759"/>
<sequence length="399" mass="44127">MLRKRTRSVEKEQQMSHLKTPESVAESFFNSENLTGNSLFNVPGLFVGLSPKGLSDTDSVRSPTSPLDFRAFSNLGNSFRSPKSAHYEQHKSWDTSKVGLSIIDSLRNDMKPSSKVLRSESKNIIFGPQMRIKTPNSQTNINSFDAPKSLPKNYAIFPCTQIKSLLQKGNSDVVLEIGETPFEEHEPFGKTRSCSLDSCRSFPALAGFTDCGSIMSSENFGFEKLACQESSPLMVGGSPRSNNFLDSKVNLMSTSIGSGNGFTESLSASEIELSEDYTRVVSHGPNPRTTHIYGDCILECRTNDQSDDYKNEAEGSDGVMIITTQYPSDDFLSFCCSCNKKLEGKDIYIYRGEKAFCSADCRAQEILIDEEMEKDINSESSPKSDDCGELSETCFFITT</sequence>
<protein>
    <recommendedName>
        <fullName evidence="6">FLZ-type domain-containing protein</fullName>
    </recommendedName>
</protein>